<dbReference type="AlphaFoldDB" id="A0AAD4CA00"/>
<reference evidence="2" key="2">
    <citation type="journal article" date="2020" name="Nat. Commun.">
        <title>Large-scale genome sequencing of mycorrhizal fungi provides insights into the early evolution of symbiotic traits.</title>
        <authorList>
            <person name="Miyauchi S."/>
            <person name="Kiss E."/>
            <person name="Kuo A."/>
            <person name="Drula E."/>
            <person name="Kohler A."/>
            <person name="Sanchez-Garcia M."/>
            <person name="Morin E."/>
            <person name="Andreopoulos B."/>
            <person name="Barry K.W."/>
            <person name="Bonito G."/>
            <person name="Buee M."/>
            <person name="Carver A."/>
            <person name="Chen C."/>
            <person name="Cichocki N."/>
            <person name="Clum A."/>
            <person name="Culley D."/>
            <person name="Crous P.W."/>
            <person name="Fauchery L."/>
            <person name="Girlanda M."/>
            <person name="Hayes R.D."/>
            <person name="Keri Z."/>
            <person name="LaButti K."/>
            <person name="Lipzen A."/>
            <person name="Lombard V."/>
            <person name="Magnuson J."/>
            <person name="Maillard F."/>
            <person name="Murat C."/>
            <person name="Nolan M."/>
            <person name="Ohm R.A."/>
            <person name="Pangilinan J."/>
            <person name="Pereira M.F."/>
            <person name="Perotto S."/>
            <person name="Peter M."/>
            <person name="Pfister S."/>
            <person name="Riley R."/>
            <person name="Sitrit Y."/>
            <person name="Stielow J.B."/>
            <person name="Szollosi G."/>
            <person name="Zifcakova L."/>
            <person name="Stursova M."/>
            <person name="Spatafora J.W."/>
            <person name="Tedersoo L."/>
            <person name="Vaario L.M."/>
            <person name="Yamada A."/>
            <person name="Yan M."/>
            <person name="Wang P."/>
            <person name="Xu J."/>
            <person name="Bruns T."/>
            <person name="Baldrian P."/>
            <person name="Vilgalys R."/>
            <person name="Dunand C."/>
            <person name="Henrissat B."/>
            <person name="Grigoriev I.V."/>
            <person name="Hibbett D."/>
            <person name="Nagy L.G."/>
            <person name="Martin F.M."/>
        </authorList>
    </citation>
    <scope>NUCLEOTIDE SEQUENCE</scope>
    <source>
        <strain evidence="2">BED1</strain>
    </source>
</reference>
<dbReference type="Proteomes" id="UP001194468">
    <property type="component" value="Unassembled WGS sequence"/>
</dbReference>
<reference evidence="2" key="1">
    <citation type="submission" date="2019-10" db="EMBL/GenBank/DDBJ databases">
        <authorList>
            <consortium name="DOE Joint Genome Institute"/>
            <person name="Kuo A."/>
            <person name="Miyauchi S."/>
            <person name="Kiss E."/>
            <person name="Drula E."/>
            <person name="Kohler A."/>
            <person name="Sanchez-Garcia M."/>
            <person name="Andreopoulos B."/>
            <person name="Barry K.W."/>
            <person name="Bonito G."/>
            <person name="Buee M."/>
            <person name="Carver A."/>
            <person name="Chen C."/>
            <person name="Cichocki N."/>
            <person name="Clum A."/>
            <person name="Culley D."/>
            <person name="Crous P.W."/>
            <person name="Fauchery L."/>
            <person name="Girlanda M."/>
            <person name="Hayes R."/>
            <person name="Keri Z."/>
            <person name="LaButti K."/>
            <person name="Lipzen A."/>
            <person name="Lombard V."/>
            <person name="Magnuson J."/>
            <person name="Maillard F."/>
            <person name="Morin E."/>
            <person name="Murat C."/>
            <person name="Nolan M."/>
            <person name="Ohm R."/>
            <person name="Pangilinan J."/>
            <person name="Pereira M."/>
            <person name="Perotto S."/>
            <person name="Peter M."/>
            <person name="Riley R."/>
            <person name="Sitrit Y."/>
            <person name="Stielow B."/>
            <person name="Szollosi G."/>
            <person name="Zifcakova L."/>
            <person name="Stursova M."/>
            <person name="Spatafora J.W."/>
            <person name="Tedersoo L."/>
            <person name="Vaario L.-M."/>
            <person name="Yamada A."/>
            <person name="Yan M."/>
            <person name="Wang P."/>
            <person name="Xu J."/>
            <person name="Bruns T."/>
            <person name="Baldrian P."/>
            <person name="Vilgalys R."/>
            <person name="Henrissat B."/>
            <person name="Grigoriev I.V."/>
            <person name="Hibbett D."/>
            <person name="Nagy L.G."/>
            <person name="Martin F.M."/>
        </authorList>
    </citation>
    <scope>NUCLEOTIDE SEQUENCE</scope>
    <source>
        <strain evidence="2">BED1</strain>
    </source>
</reference>
<gene>
    <name evidence="2" type="ORF">L210DRAFT_3638962</name>
</gene>
<sequence>MPPKSPHFFIPSISQLKLFEAELAAQRAKCHIMPSDTADAASMPPKPVFIPAPSQLKHYEAPVATQGATCHIMPSDTADAASIPQKSPDFFIPDASQLKLFAAELAAQRAKRHIMPSDTADAASMPPKPRTIPPVFIPAPSQLKDHEAPVATQGATCHIMPSDTADDHHIHARTRPECSLPFDESNRPHKKVKTLLTTISAKPSKESEDLRSLRVYQLARASRDTLAMRVNYHRLRVQEIDMMGVIARAELEEVEALLKDANLEVDEKGHDLCSSSDTFTKENLDKLASANPPTVREPFPELGPHDSSSNVFCSPTPSEDEYYSE</sequence>
<keyword evidence="3" id="KW-1185">Reference proteome</keyword>
<proteinExistence type="predicted"/>
<name>A0AAD4CA00_BOLED</name>
<comment type="caution">
    <text evidence="2">The sequence shown here is derived from an EMBL/GenBank/DDBJ whole genome shotgun (WGS) entry which is preliminary data.</text>
</comment>
<dbReference type="EMBL" id="WHUW01000001">
    <property type="protein sequence ID" value="KAF8452443.1"/>
    <property type="molecule type" value="Genomic_DNA"/>
</dbReference>
<evidence type="ECO:0000256" key="1">
    <source>
        <dbReference type="SAM" id="MobiDB-lite"/>
    </source>
</evidence>
<protein>
    <submittedName>
        <fullName evidence="2">Uncharacterized protein</fullName>
    </submittedName>
</protein>
<feature type="region of interest" description="Disordered" evidence="1">
    <location>
        <begin position="289"/>
        <end position="325"/>
    </location>
</feature>
<feature type="compositionally biased region" description="Polar residues" evidence="1">
    <location>
        <begin position="306"/>
        <end position="317"/>
    </location>
</feature>
<evidence type="ECO:0000313" key="3">
    <source>
        <dbReference type="Proteomes" id="UP001194468"/>
    </source>
</evidence>
<organism evidence="2 3">
    <name type="scientific">Boletus edulis BED1</name>
    <dbReference type="NCBI Taxonomy" id="1328754"/>
    <lineage>
        <taxon>Eukaryota</taxon>
        <taxon>Fungi</taxon>
        <taxon>Dikarya</taxon>
        <taxon>Basidiomycota</taxon>
        <taxon>Agaricomycotina</taxon>
        <taxon>Agaricomycetes</taxon>
        <taxon>Agaricomycetidae</taxon>
        <taxon>Boletales</taxon>
        <taxon>Boletineae</taxon>
        <taxon>Boletaceae</taxon>
        <taxon>Boletoideae</taxon>
        <taxon>Boletus</taxon>
    </lineage>
</organism>
<accession>A0AAD4CA00</accession>
<evidence type="ECO:0000313" key="2">
    <source>
        <dbReference type="EMBL" id="KAF8452443.1"/>
    </source>
</evidence>